<evidence type="ECO:0000313" key="10">
    <source>
        <dbReference type="Proteomes" id="UP000694843"/>
    </source>
</evidence>
<evidence type="ECO:0000259" key="9">
    <source>
        <dbReference type="PROSITE" id="PS50049"/>
    </source>
</evidence>
<dbReference type="GO" id="GO:0006955">
    <property type="term" value="P:immune response"/>
    <property type="evidence" value="ECO:0007669"/>
    <property type="project" value="InterPro"/>
</dbReference>
<dbReference type="SUPFAM" id="SSF49842">
    <property type="entry name" value="TNF-like"/>
    <property type="match status" value="1"/>
</dbReference>
<protein>
    <submittedName>
        <fullName evidence="11">Uncharacterized protein LOC108677581 isoform X2</fullName>
    </submittedName>
</protein>
<dbReference type="InterPro" id="IPR021184">
    <property type="entry name" value="TNF_CS"/>
</dbReference>
<keyword evidence="8" id="KW-1133">Transmembrane helix</keyword>
<dbReference type="Proteomes" id="UP000694843">
    <property type="component" value="Unplaced"/>
</dbReference>
<comment type="similarity">
    <text evidence="2">Belongs to the tumor necrosis factor family.</text>
</comment>
<proteinExistence type="inferred from homology"/>
<keyword evidence="6" id="KW-0325">Glycoprotein</keyword>
<dbReference type="PROSITE" id="PS50049">
    <property type="entry name" value="THD_2"/>
    <property type="match status" value="1"/>
</dbReference>
<keyword evidence="8" id="KW-0812">Transmembrane</keyword>
<reference evidence="11" key="1">
    <citation type="submission" date="2025-08" db="UniProtKB">
        <authorList>
            <consortium name="RefSeq"/>
        </authorList>
    </citation>
    <scope>IDENTIFICATION</scope>
    <source>
        <tissue evidence="11">Whole organism</tissue>
    </source>
</reference>
<dbReference type="PANTHER" id="PTHR15151:SF24">
    <property type="entry name" value="A PROLIFERATION-INDUCING LIGAND-LIKE PROTEIN-RELATED"/>
    <property type="match status" value="1"/>
</dbReference>
<feature type="domain" description="THD" evidence="9">
    <location>
        <begin position="288"/>
        <end position="416"/>
    </location>
</feature>
<dbReference type="RefSeq" id="XP_018021313.1">
    <property type="nucleotide sequence ID" value="XM_018165824.2"/>
</dbReference>
<organism evidence="10 11">
    <name type="scientific">Hyalella azteca</name>
    <name type="common">Amphipod</name>
    <dbReference type="NCBI Taxonomy" id="294128"/>
    <lineage>
        <taxon>Eukaryota</taxon>
        <taxon>Metazoa</taxon>
        <taxon>Ecdysozoa</taxon>
        <taxon>Arthropoda</taxon>
        <taxon>Crustacea</taxon>
        <taxon>Multicrustacea</taxon>
        <taxon>Malacostraca</taxon>
        <taxon>Eumalacostraca</taxon>
        <taxon>Peracarida</taxon>
        <taxon>Amphipoda</taxon>
        <taxon>Senticaudata</taxon>
        <taxon>Talitrida</taxon>
        <taxon>Talitroidea</taxon>
        <taxon>Hyalellidae</taxon>
        <taxon>Hyalella</taxon>
    </lineage>
</organism>
<feature type="region of interest" description="Disordered" evidence="7">
    <location>
        <begin position="179"/>
        <end position="229"/>
    </location>
</feature>
<dbReference type="PANTHER" id="PTHR15151">
    <property type="entry name" value="PROTEIN EIGER"/>
    <property type="match status" value="1"/>
</dbReference>
<feature type="compositionally biased region" description="Basic residues" evidence="7">
    <location>
        <begin position="267"/>
        <end position="285"/>
    </location>
</feature>
<dbReference type="GO" id="GO:0005615">
    <property type="term" value="C:extracellular space"/>
    <property type="evidence" value="ECO:0007669"/>
    <property type="project" value="UniProtKB-KW"/>
</dbReference>
<dbReference type="PROSITE" id="PS00251">
    <property type="entry name" value="THD_1"/>
    <property type="match status" value="1"/>
</dbReference>
<dbReference type="OrthoDB" id="6159739at2759"/>
<accession>A0A8B7P5I8</accession>
<dbReference type="GeneID" id="108677581"/>
<feature type="transmembrane region" description="Helical" evidence="8">
    <location>
        <begin position="39"/>
        <end position="58"/>
    </location>
</feature>
<name>A0A8B7P5I8_HYAAZ</name>
<keyword evidence="10" id="KW-1185">Reference proteome</keyword>
<comment type="subcellular location">
    <subcellularLocation>
        <location evidence="1">Secreted</location>
    </subcellularLocation>
</comment>
<keyword evidence="8" id="KW-0472">Membrane</keyword>
<evidence type="ECO:0000256" key="6">
    <source>
        <dbReference type="ARBA" id="ARBA00023180"/>
    </source>
</evidence>
<dbReference type="GO" id="GO:0016020">
    <property type="term" value="C:membrane"/>
    <property type="evidence" value="ECO:0007669"/>
    <property type="project" value="InterPro"/>
</dbReference>
<dbReference type="InterPro" id="IPR006052">
    <property type="entry name" value="TNF_dom"/>
</dbReference>
<evidence type="ECO:0000256" key="3">
    <source>
        <dbReference type="ARBA" id="ARBA00022514"/>
    </source>
</evidence>
<evidence type="ECO:0000256" key="8">
    <source>
        <dbReference type="SAM" id="Phobius"/>
    </source>
</evidence>
<gene>
    <name evidence="11" type="primary">LOC108677581</name>
</gene>
<dbReference type="GO" id="GO:0005125">
    <property type="term" value="F:cytokine activity"/>
    <property type="evidence" value="ECO:0007669"/>
    <property type="project" value="UniProtKB-KW"/>
</dbReference>
<keyword evidence="3" id="KW-0202">Cytokine</keyword>
<evidence type="ECO:0000256" key="7">
    <source>
        <dbReference type="SAM" id="MobiDB-lite"/>
    </source>
</evidence>
<feature type="region of interest" description="Disordered" evidence="7">
    <location>
        <begin position="115"/>
        <end position="141"/>
    </location>
</feature>
<dbReference type="InterPro" id="IPR008983">
    <property type="entry name" value="Tumour_necrosis_fac-like_dom"/>
</dbReference>
<keyword evidence="4" id="KW-0964">Secreted</keyword>
<dbReference type="GO" id="GO:0005164">
    <property type="term" value="F:tumor necrosis factor receptor binding"/>
    <property type="evidence" value="ECO:0007669"/>
    <property type="project" value="InterPro"/>
</dbReference>
<evidence type="ECO:0000313" key="11">
    <source>
        <dbReference type="RefSeq" id="XP_018021313.1"/>
    </source>
</evidence>
<evidence type="ECO:0000256" key="1">
    <source>
        <dbReference type="ARBA" id="ARBA00004613"/>
    </source>
</evidence>
<feature type="region of interest" description="Disordered" evidence="7">
    <location>
        <begin position="259"/>
        <end position="298"/>
    </location>
</feature>
<feature type="compositionally biased region" description="Basic and acidic residues" evidence="7">
    <location>
        <begin position="187"/>
        <end position="198"/>
    </location>
</feature>
<evidence type="ECO:0000256" key="5">
    <source>
        <dbReference type="ARBA" id="ARBA00023157"/>
    </source>
</evidence>
<sequence>MMSPCKAIRGSHNSDSNLETVPLQLEVVTNNRMTTMVKVLLLLVCCVTGLLFATIWIACNNSISIRELQKDRLAALQSVESLLARVDLMEAALDLEQVMRDERADQLDTAELDALFGHEDEDQDEDPVLTRRKRSPETLRRPSRYMTRPVPIYNRAYGVDFKKNGDGLKLYSTLQSIPDDANSIDAPLEKPDSDEVRVLRPPPASFLKSGDGIRRRRGQRPQVKNTPGDDVWDAAVAKVKQSTASPAYLTQAASKPVFVSQPQRRLVGPHKRPRKKNSQRRRHASRSTAAHFNGRPDAAGGDGVWEAAEWMEGLGLTSRYKTGGDHVTVAESGVYLLYAQVKFAIINRAAGFDIKVNNRAEASCSHVSDAYTSSCYTSVVTYLPKNSVVRVQSHTPESPILRLQDGEEATLGLVKLLDAPESQHQLFDA</sequence>
<keyword evidence="5" id="KW-1015">Disulfide bond</keyword>
<evidence type="ECO:0000256" key="4">
    <source>
        <dbReference type="ARBA" id="ARBA00022525"/>
    </source>
</evidence>
<dbReference type="AlphaFoldDB" id="A0A8B7P5I8"/>
<dbReference type="Gene3D" id="2.60.120.40">
    <property type="match status" value="1"/>
</dbReference>
<dbReference type="InterPro" id="IPR051748">
    <property type="entry name" value="TNF_Ligand_Superfamily"/>
</dbReference>
<evidence type="ECO:0000256" key="2">
    <source>
        <dbReference type="ARBA" id="ARBA00008670"/>
    </source>
</evidence>